<organism evidence="1">
    <name type="scientific">uncultured Dysgonomonas sp</name>
    <dbReference type="NCBI Taxonomy" id="206096"/>
    <lineage>
        <taxon>Bacteria</taxon>
        <taxon>Pseudomonadati</taxon>
        <taxon>Bacteroidota</taxon>
        <taxon>Bacteroidia</taxon>
        <taxon>Bacteroidales</taxon>
        <taxon>Dysgonomonadaceae</taxon>
        <taxon>Dysgonomonas</taxon>
        <taxon>environmental samples</taxon>
    </lineage>
</organism>
<evidence type="ECO:0000313" key="1">
    <source>
        <dbReference type="EMBL" id="SBW06040.1"/>
    </source>
</evidence>
<proteinExistence type="predicted"/>
<protein>
    <recommendedName>
        <fullName evidence="2">Gliding motility-associated lipoprotein GldD</fullName>
    </recommendedName>
</protein>
<sequence>MKILSILFFVFTFTLSSCSEYTPKPIGYARIEKVAADTVRLQASGFSFLYSSLAKIEYLNPEVKNEVWFNIYYPTYKAKIYCTYIPTNNKELSKMLDDSHQLAYNHAVRAESISQTLFSDSLKHLSGLIYDIKGSVASPVQFYVTNNSSKFMRGALYFDDAVKSDSIAPVVAFLRDDIVRIMESLQW</sequence>
<accession>A0A212K2R9</accession>
<dbReference type="PROSITE" id="PS51257">
    <property type="entry name" value="PROKAR_LIPOPROTEIN"/>
    <property type="match status" value="1"/>
</dbReference>
<dbReference type="EMBL" id="FLUL01000001">
    <property type="protein sequence ID" value="SBW06040.1"/>
    <property type="molecule type" value="Genomic_DNA"/>
</dbReference>
<evidence type="ECO:0008006" key="2">
    <source>
        <dbReference type="Google" id="ProtNLM"/>
    </source>
</evidence>
<gene>
    <name evidence="1" type="ORF">KL86DYS2_12899</name>
</gene>
<dbReference type="AlphaFoldDB" id="A0A212K2R9"/>
<dbReference type="RefSeq" id="WP_296951044.1">
    <property type="nucleotide sequence ID" value="NZ_LT599021.1"/>
</dbReference>
<name>A0A212K2R9_9BACT</name>
<dbReference type="Pfam" id="PF25593">
    <property type="entry name" value="GldD_lipo"/>
    <property type="match status" value="1"/>
</dbReference>
<reference evidence="1" key="1">
    <citation type="submission" date="2016-04" db="EMBL/GenBank/DDBJ databases">
        <authorList>
            <person name="Evans L.H."/>
            <person name="Alamgir A."/>
            <person name="Owens N."/>
            <person name="Weber N.D."/>
            <person name="Virtaneva K."/>
            <person name="Barbian K."/>
            <person name="Babar A."/>
            <person name="Rosenke K."/>
        </authorList>
    </citation>
    <scope>NUCLEOTIDE SEQUENCE</scope>
    <source>
        <strain evidence="1">86-2</strain>
    </source>
</reference>
<dbReference type="InterPro" id="IPR019850">
    <property type="entry name" value="GldD-like"/>
</dbReference>